<feature type="compositionally biased region" description="Basic and acidic residues" evidence="1">
    <location>
        <begin position="54"/>
        <end position="71"/>
    </location>
</feature>
<sequence length="171" mass="19456">MKGEPMDSGTIFYIIAIIVYFVYTSFIQKKAEKPSTGQEDSEGKAPQKGPSFDDLLREIRNEQGQRERDMDASPEPQEVEFSEKTTSKKAEAAEYRADNQEAYKNPYQDIKQPLVKLDDQVDIADDKKLLGEVEDVADENPGTSKYARMLKNPASARDAVILTEIFNRRHF</sequence>
<evidence type="ECO:0000313" key="3">
    <source>
        <dbReference type="EMBL" id="MDN3688825.1"/>
    </source>
</evidence>
<evidence type="ECO:0000256" key="2">
    <source>
        <dbReference type="SAM" id="Phobius"/>
    </source>
</evidence>
<feature type="region of interest" description="Disordered" evidence="1">
    <location>
        <begin position="31"/>
        <end position="106"/>
    </location>
</feature>
<reference evidence="4" key="1">
    <citation type="journal article" date="2019" name="Int. J. Syst. Evol. Microbiol.">
        <title>The Global Catalogue of Microorganisms (GCM) 10K type strain sequencing project: providing services to taxonomists for standard genome sequencing and annotation.</title>
        <authorList>
            <consortium name="The Broad Institute Genomics Platform"/>
            <consortium name="The Broad Institute Genome Sequencing Center for Infectious Disease"/>
            <person name="Wu L."/>
            <person name="Ma J."/>
        </authorList>
    </citation>
    <scope>NUCLEOTIDE SEQUENCE [LARGE SCALE GENOMIC DNA]</scope>
    <source>
        <strain evidence="4">CECT 7706</strain>
    </source>
</reference>
<feature type="transmembrane region" description="Helical" evidence="2">
    <location>
        <begin position="6"/>
        <end position="23"/>
    </location>
</feature>
<keyword evidence="2" id="KW-0812">Transmembrane</keyword>
<keyword evidence="2" id="KW-1133">Transmembrane helix</keyword>
<evidence type="ECO:0000256" key="1">
    <source>
        <dbReference type="SAM" id="MobiDB-lite"/>
    </source>
</evidence>
<gene>
    <name evidence="3" type="ORF">QWZ15_13375</name>
</gene>
<feature type="compositionally biased region" description="Basic and acidic residues" evidence="1">
    <location>
        <begin position="81"/>
        <end position="101"/>
    </location>
</feature>
<keyword evidence="4" id="KW-1185">Reference proteome</keyword>
<dbReference type="Proteomes" id="UP001236663">
    <property type="component" value="Unassembled WGS sequence"/>
</dbReference>
<evidence type="ECO:0000313" key="4">
    <source>
        <dbReference type="Proteomes" id="UP001236663"/>
    </source>
</evidence>
<proteinExistence type="predicted"/>
<name>A0ABT8C7R3_9BACT</name>
<accession>A0ABT8C7R3</accession>
<keyword evidence="2" id="KW-0472">Membrane</keyword>
<dbReference type="EMBL" id="JAUFQS010000012">
    <property type="protein sequence ID" value="MDN3688825.1"/>
    <property type="molecule type" value="Genomic_DNA"/>
</dbReference>
<protein>
    <submittedName>
        <fullName evidence="3">Uncharacterized protein</fullName>
    </submittedName>
</protein>
<comment type="caution">
    <text evidence="3">The sequence shown here is derived from an EMBL/GenBank/DDBJ whole genome shotgun (WGS) entry which is preliminary data.</text>
</comment>
<organism evidence="3 4">
    <name type="scientific">Cyclobacterium jeungdonense</name>
    <dbReference type="NCBI Taxonomy" id="708087"/>
    <lineage>
        <taxon>Bacteria</taxon>
        <taxon>Pseudomonadati</taxon>
        <taxon>Bacteroidota</taxon>
        <taxon>Cytophagia</taxon>
        <taxon>Cytophagales</taxon>
        <taxon>Cyclobacteriaceae</taxon>
        <taxon>Cyclobacterium</taxon>
    </lineage>
</organism>